<protein>
    <recommendedName>
        <fullName evidence="2">THIF-type NAD/FAD binding fold domain-containing protein</fullName>
    </recommendedName>
</protein>
<dbReference type="GO" id="GO:0004792">
    <property type="term" value="F:thiosulfate-cyanide sulfurtransferase activity"/>
    <property type="evidence" value="ECO:0007669"/>
    <property type="project" value="TreeGrafter"/>
</dbReference>
<reference evidence="4" key="1">
    <citation type="journal article" date="2020" name="Int. J. Syst. Evol. Microbiol.">
        <title>Alteromonas alba sp. nov., a marine bacterium isolated from the seawater of the West Pacific Ocean.</title>
        <authorList>
            <person name="Sun C."/>
            <person name="Wu Y.-H."/>
            <person name="Xamxidin M."/>
            <person name="Cheng H."/>
            <person name="Xu X.-W."/>
        </authorList>
    </citation>
    <scope>NUCLEOTIDE SEQUENCE [LARGE SCALE GENOMIC DNA]</scope>
    <source>
        <strain evidence="4">190</strain>
    </source>
</reference>
<dbReference type="GO" id="GO:0005829">
    <property type="term" value="C:cytosol"/>
    <property type="evidence" value="ECO:0007669"/>
    <property type="project" value="TreeGrafter"/>
</dbReference>
<dbReference type="OrthoDB" id="9804286at2"/>
<dbReference type="GO" id="GO:0016779">
    <property type="term" value="F:nucleotidyltransferase activity"/>
    <property type="evidence" value="ECO:0007669"/>
    <property type="project" value="TreeGrafter"/>
</dbReference>
<dbReference type="InterPro" id="IPR000594">
    <property type="entry name" value="ThiF_NAD_FAD-bd"/>
</dbReference>
<dbReference type="GO" id="GO:0008641">
    <property type="term" value="F:ubiquitin-like modifier activating enzyme activity"/>
    <property type="evidence" value="ECO:0007669"/>
    <property type="project" value="InterPro"/>
</dbReference>
<evidence type="ECO:0000313" key="4">
    <source>
        <dbReference type="Proteomes" id="UP000238949"/>
    </source>
</evidence>
<dbReference type="FunFam" id="3.40.50.720:FF:000080">
    <property type="entry name" value="Thiazole biosynthesis adenylyltransferase ThiF"/>
    <property type="match status" value="1"/>
</dbReference>
<dbReference type="InterPro" id="IPR045886">
    <property type="entry name" value="ThiF/MoeB/HesA"/>
</dbReference>
<comment type="similarity">
    <text evidence="1">Belongs to the HesA/MoeB/ThiF family.</text>
</comment>
<dbReference type="Proteomes" id="UP000238949">
    <property type="component" value="Unassembled WGS sequence"/>
</dbReference>
<evidence type="ECO:0000256" key="1">
    <source>
        <dbReference type="ARBA" id="ARBA00009919"/>
    </source>
</evidence>
<evidence type="ECO:0000313" key="3">
    <source>
        <dbReference type="EMBL" id="PRO71024.1"/>
    </source>
</evidence>
<feature type="domain" description="THIF-type NAD/FAD binding fold" evidence="2">
    <location>
        <begin position="12"/>
        <end position="245"/>
    </location>
</feature>
<name>A0A2S9V3P3_9ALTE</name>
<dbReference type="AlphaFoldDB" id="A0A2S9V3P3"/>
<dbReference type="InterPro" id="IPR035985">
    <property type="entry name" value="Ubiquitin-activating_enz"/>
</dbReference>
<keyword evidence="4" id="KW-1185">Reference proteome</keyword>
<dbReference type="PANTHER" id="PTHR10953:SF240">
    <property type="entry name" value="SULFUR CARRIER PROTEIN THIS ADENYLYLTRANSFERASE"/>
    <property type="match status" value="1"/>
</dbReference>
<evidence type="ECO:0000259" key="2">
    <source>
        <dbReference type="Pfam" id="PF00899"/>
    </source>
</evidence>
<dbReference type="PANTHER" id="PTHR10953">
    <property type="entry name" value="UBIQUITIN-ACTIVATING ENZYME E1"/>
    <property type="match status" value="1"/>
</dbReference>
<dbReference type="SUPFAM" id="SSF69572">
    <property type="entry name" value="Activating enzymes of the ubiquitin-like proteins"/>
    <property type="match status" value="1"/>
</dbReference>
<organism evidence="3 4">
    <name type="scientific">Alteromonas alba</name>
    <dbReference type="NCBI Taxonomy" id="2079529"/>
    <lineage>
        <taxon>Bacteria</taxon>
        <taxon>Pseudomonadati</taxon>
        <taxon>Pseudomonadota</taxon>
        <taxon>Gammaproteobacteria</taxon>
        <taxon>Alteromonadales</taxon>
        <taxon>Alteromonadaceae</taxon>
        <taxon>Alteromonas/Salinimonas group</taxon>
        <taxon>Alteromonas</taxon>
    </lineage>
</organism>
<dbReference type="CDD" id="cd00757">
    <property type="entry name" value="ThiF_MoeB_HesA_family"/>
    <property type="match status" value="1"/>
</dbReference>
<dbReference type="Pfam" id="PF00899">
    <property type="entry name" value="ThiF"/>
    <property type="match status" value="1"/>
</dbReference>
<dbReference type="Gene3D" id="3.40.50.720">
    <property type="entry name" value="NAD(P)-binding Rossmann-like Domain"/>
    <property type="match status" value="1"/>
</dbReference>
<gene>
    <name evidence="3" type="ORF">C6Y40_23895</name>
</gene>
<dbReference type="EMBL" id="PVNP01000219">
    <property type="protein sequence ID" value="PRO71024.1"/>
    <property type="molecule type" value="Genomic_DNA"/>
</dbReference>
<accession>A0A2S9V3P3</accession>
<sequence>MTVLSRDDYGRYSRQLLVAEMDEVKQQALSHAEVVIVGLGGLGCAVAPYLAGAGVGRLRLVDGDEVELSNLPRQPLYGEPDIGEAKASVASQRLRDINRTLSVQCHATRLVKSNAESLLRGASVVLDCTDNMASRQLINQVCYQLGIPLISSAASGMQGQLLLLHPHQAHGCYRCLYAPAQSEPNTCLAQGVLGPVVGIVGIMQALQTLLFITAMAPLNWGELRLFDGLSGQWQALKLPPLEGCPVCGENNADYS</sequence>
<dbReference type="GO" id="GO:0008146">
    <property type="term" value="F:sulfotransferase activity"/>
    <property type="evidence" value="ECO:0007669"/>
    <property type="project" value="TreeGrafter"/>
</dbReference>
<comment type="caution">
    <text evidence="3">The sequence shown here is derived from an EMBL/GenBank/DDBJ whole genome shotgun (WGS) entry which is preliminary data.</text>
</comment>
<proteinExistence type="inferred from homology"/>
<dbReference type="RefSeq" id="WP_105936891.1">
    <property type="nucleotide sequence ID" value="NZ_PVNP01000219.1"/>
</dbReference>